<accession>R4KI58</accession>
<dbReference type="AlphaFoldDB" id="R4KI58"/>
<protein>
    <submittedName>
        <fullName evidence="1">Uncharacterized protein</fullName>
    </submittedName>
</protein>
<proteinExistence type="predicted"/>
<sequence>MYLLLCAMAGMKIALHTFRLHIPRGNMQIGVILEKLSHLQYLYNFIIIHPFFTF</sequence>
<gene>
    <name evidence="1" type="ORF">Desgi_2901</name>
</gene>
<name>R4KI58_9FIRM</name>
<dbReference type="HOGENOM" id="CLU_3042693_0_0_9"/>
<evidence type="ECO:0000313" key="1">
    <source>
        <dbReference type="EMBL" id="AGL02299.1"/>
    </source>
</evidence>
<reference evidence="1 2" key="1">
    <citation type="submission" date="2012-01" db="EMBL/GenBank/DDBJ databases">
        <title>Complete sequence of Desulfotomaculum gibsoniae DSM 7213.</title>
        <authorList>
            <consortium name="US DOE Joint Genome Institute"/>
            <person name="Lucas S."/>
            <person name="Han J."/>
            <person name="Lapidus A."/>
            <person name="Cheng J.-F."/>
            <person name="Goodwin L."/>
            <person name="Pitluck S."/>
            <person name="Peters L."/>
            <person name="Ovchinnikova G."/>
            <person name="Teshima H."/>
            <person name="Detter J.C."/>
            <person name="Han C."/>
            <person name="Tapia R."/>
            <person name="Land M."/>
            <person name="Hauser L."/>
            <person name="Kyrpides N."/>
            <person name="Ivanova N."/>
            <person name="Pagani I."/>
            <person name="Parshina S."/>
            <person name="Plugge C."/>
            <person name="Muyzer G."/>
            <person name="Kuever J."/>
            <person name="Ivanova A."/>
            <person name="Nazina T."/>
            <person name="Klenk H.-P."/>
            <person name="Brambilla E."/>
            <person name="Spring S."/>
            <person name="Stams A.F."/>
            <person name="Woyke T."/>
        </authorList>
    </citation>
    <scope>NUCLEOTIDE SEQUENCE [LARGE SCALE GENOMIC DNA]</scope>
    <source>
        <strain evidence="1 2">DSM 7213</strain>
    </source>
</reference>
<organism evidence="1 2">
    <name type="scientific">Desulfoscipio gibsoniae DSM 7213</name>
    <dbReference type="NCBI Taxonomy" id="767817"/>
    <lineage>
        <taxon>Bacteria</taxon>
        <taxon>Bacillati</taxon>
        <taxon>Bacillota</taxon>
        <taxon>Clostridia</taxon>
        <taxon>Eubacteriales</taxon>
        <taxon>Desulfallaceae</taxon>
        <taxon>Desulfoscipio</taxon>
    </lineage>
</organism>
<evidence type="ECO:0000313" key="2">
    <source>
        <dbReference type="Proteomes" id="UP000013520"/>
    </source>
</evidence>
<dbReference type="EMBL" id="CP003273">
    <property type="protein sequence ID" value="AGL02299.1"/>
    <property type="molecule type" value="Genomic_DNA"/>
</dbReference>
<keyword evidence="2" id="KW-1185">Reference proteome</keyword>
<dbReference type="Proteomes" id="UP000013520">
    <property type="component" value="Chromosome"/>
</dbReference>
<dbReference type="KEGG" id="dgi:Desgi_2901"/>